<dbReference type="Proteomes" id="UP000472271">
    <property type="component" value="Chromosome 24"/>
</dbReference>
<proteinExistence type="predicted"/>
<name>A0A673C8F9_9TELE</name>
<evidence type="ECO:0000313" key="2">
    <source>
        <dbReference type="Ensembl" id="ENSSORP00005050285.1"/>
    </source>
</evidence>
<reference evidence="2" key="1">
    <citation type="submission" date="2019-06" db="EMBL/GenBank/DDBJ databases">
        <authorList>
            <consortium name="Wellcome Sanger Institute Data Sharing"/>
        </authorList>
    </citation>
    <scope>NUCLEOTIDE SEQUENCE [LARGE SCALE GENOMIC DNA]</scope>
</reference>
<accession>A0A673C8F9</accession>
<evidence type="ECO:0000313" key="3">
    <source>
        <dbReference type="Proteomes" id="UP000472271"/>
    </source>
</evidence>
<dbReference type="InterPro" id="IPR011029">
    <property type="entry name" value="DEATH-like_dom_sf"/>
</dbReference>
<organism evidence="2 3">
    <name type="scientific">Sphaeramia orbicularis</name>
    <name type="common">orbiculate cardinalfish</name>
    <dbReference type="NCBI Taxonomy" id="375764"/>
    <lineage>
        <taxon>Eukaryota</taxon>
        <taxon>Metazoa</taxon>
        <taxon>Chordata</taxon>
        <taxon>Craniata</taxon>
        <taxon>Vertebrata</taxon>
        <taxon>Euteleostomi</taxon>
        <taxon>Actinopterygii</taxon>
        <taxon>Neopterygii</taxon>
        <taxon>Teleostei</taxon>
        <taxon>Neoteleostei</taxon>
        <taxon>Acanthomorphata</taxon>
        <taxon>Gobiaria</taxon>
        <taxon>Kurtiformes</taxon>
        <taxon>Apogonoidei</taxon>
        <taxon>Apogonidae</taxon>
        <taxon>Apogoninae</taxon>
        <taxon>Sphaeramia</taxon>
    </lineage>
</organism>
<feature type="domain" description="Pyrin" evidence="1">
    <location>
        <begin position="1"/>
        <end position="60"/>
    </location>
</feature>
<dbReference type="PROSITE" id="PS50824">
    <property type="entry name" value="DAPIN"/>
    <property type="match status" value="1"/>
</dbReference>
<dbReference type="InterPro" id="IPR004020">
    <property type="entry name" value="DAPIN"/>
</dbReference>
<dbReference type="Pfam" id="PF02758">
    <property type="entry name" value="PYRIN"/>
    <property type="match status" value="1"/>
</dbReference>
<dbReference type="SUPFAM" id="SSF47986">
    <property type="entry name" value="DEATH domain"/>
    <property type="match status" value="1"/>
</dbReference>
<dbReference type="InParanoid" id="A0A673C8F9"/>
<keyword evidence="3" id="KW-1185">Reference proteome</keyword>
<reference evidence="2" key="3">
    <citation type="submission" date="2025-09" db="UniProtKB">
        <authorList>
            <consortium name="Ensembl"/>
        </authorList>
    </citation>
    <scope>IDENTIFICATION</scope>
</reference>
<reference evidence="2" key="2">
    <citation type="submission" date="2025-08" db="UniProtKB">
        <authorList>
            <consortium name="Ensembl"/>
        </authorList>
    </citation>
    <scope>IDENTIFICATION</scope>
</reference>
<dbReference type="SMART" id="SM01289">
    <property type="entry name" value="PYRIN"/>
    <property type="match status" value="1"/>
</dbReference>
<evidence type="ECO:0000259" key="1">
    <source>
        <dbReference type="PROSITE" id="PS50824"/>
    </source>
</evidence>
<dbReference type="AlphaFoldDB" id="A0A673C8F9"/>
<protein>
    <recommendedName>
        <fullName evidence="1">Pyrin domain-containing protein</fullName>
    </recommendedName>
</protein>
<sequence length="96" mass="11300">MVTPRKILLDTLDDLGAEDFEKFKWLLQDKTLLKGFKLIRLCQLENANRIDTLNQLLKTYSLYTVRVIRIILVAINRNDLEQEFSVVTTFKTNLQK</sequence>
<dbReference type="Ensembl" id="ENSSORT00005051494.1">
    <property type="protein sequence ID" value="ENSSORP00005050285.1"/>
    <property type="gene ID" value="ENSSORG00005022806.1"/>
</dbReference>
<dbReference type="Gene3D" id="1.10.533.10">
    <property type="entry name" value="Death Domain, Fas"/>
    <property type="match status" value="1"/>
</dbReference>